<proteinExistence type="predicted"/>
<accession>A0AAV6HYY7</accession>
<reference evidence="1" key="1">
    <citation type="submission" date="2020-08" db="EMBL/GenBank/DDBJ databases">
        <title>Plant Genome Project.</title>
        <authorList>
            <person name="Zhang R.-G."/>
        </authorList>
    </citation>
    <scope>NUCLEOTIDE SEQUENCE</scope>
    <source>
        <strain evidence="1">WSP0</strain>
        <tissue evidence="1">Leaf</tissue>
    </source>
</reference>
<gene>
    <name evidence="1" type="ORF">RHGRI_033182</name>
</gene>
<dbReference type="EMBL" id="JACTNZ010000012">
    <property type="protein sequence ID" value="KAG5520513.1"/>
    <property type="molecule type" value="Genomic_DNA"/>
</dbReference>
<evidence type="ECO:0000313" key="2">
    <source>
        <dbReference type="Proteomes" id="UP000823749"/>
    </source>
</evidence>
<name>A0AAV6HYY7_9ERIC</name>
<organism evidence="1 2">
    <name type="scientific">Rhododendron griersonianum</name>
    <dbReference type="NCBI Taxonomy" id="479676"/>
    <lineage>
        <taxon>Eukaryota</taxon>
        <taxon>Viridiplantae</taxon>
        <taxon>Streptophyta</taxon>
        <taxon>Embryophyta</taxon>
        <taxon>Tracheophyta</taxon>
        <taxon>Spermatophyta</taxon>
        <taxon>Magnoliopsida</taxon>
        <taxon>eudicotyledons</taxon>
        <taxon>Gunneridae</taxon>
        <taxon>Pentapetalae</taxon>
        <taxon>asterids</taxon>
        <taxon>Ericales</taxon>
        <taxon>Ericaceae</taxon>
        <taxon>Ericoideae</taxon>
        <taxon>Rhodoreae</taxon>
        <taxon>Rhododendron</taxon>
    </lineage>
</organism>
<dbReference type="Proteomes" id="UP000823749">
    <property type="component" value="Chromosome 12"/>
</dbReference>
<protein>
    <submittedName>
        <fullName evidence="1">Uncharacterized protein</fullName>
    </submittedName>
</protein>
<keyword evidence="2" id="KW-1185">Reference proteome</keyword>
<evidence type="ECO:0000313" key="1">
    <source>
        <dbReference type="EMBL" id="KAG5520513.1"/>
    </source>
</evidence>
<sequence>MFSILLESGKGKVFGYLITFPRRSRASGVPIFSSILSTSVSTRLTKKEATLVTLERSLNPEASRPSKNLYVDIGTINHFMKPFCSLNSPYSIISKSGRNFNRNVTITSVCLIVDWLKKFACILNVLHHKFPICTFNVFSCLYKFSAKPAI</sequence>
<comment type="caution">
    <text evidence="1">The sequence shown here is derived from an EMBL/GenBank/DDBJ whole genome shotgun (WGS) entry which is preliminary data.</text>
</comment>
<dbReference type="AlphaFoldDB" id="A0AAV6HYY7"/>